<dbReference type="Pfam" id="PF20101">
    <property type="entry name" value="DUF6491"/>
    <property type="match status" value="1"/>
</dbReference>
<feature type="region of interest" description="Disordered" evidence="1">
    <location>
        <begin position="130"/>
        <end position="150"/>
    </location>
</feature>
<name>A0ABW8K418_9GAMM</name>
<organism evidence="3 4">
    <name type="scientific">Dyella koreensis</name>
    <dbReference type="NCBI Taxonomy" id="311235"/>
    <lineage>
        <taxon>Bacteria</taxon>
        <taxon>Pseudomonadati</taxon>
        <taxon>Pseudomonadota</taxon>
        <taxon>Gammaproteobacteria</taxon>
        <taxon>Lysobacterales</taxon>
        <taxon>Rhodanobacteraceae</taxon>
        <taxon>Dyella</taxon>
    </lineage>
</organism>
<feature type="chain" id="PRO_5046992650" evidence="2">
    <location>
        <begin position="22"/>
        <end position="150"/>
    </location>
</feature>
<protein>
    <submittedName>
        <fullName evidence="3">Uncharacterized protein</fullName>
    </submittedName>
</protein>
<keyword evidence="2" id="KW-0732">Signal</keyword>
<evidence type="ECO:0000256" key="1">
    <source>
        <dbReference type="SAM" id="MobiDB-lite"/>
    </source>
</evidence>
<accession>A0ABW8K418</accession>
<dbReference type="Proteomes" id="UP001620408">
    <property type="component" value="Unassembled WGS sequence"/>
</dbReference>
<dbReference type="InterPro" id="IPR045500">
    <property type="entry name" value="DUF6491"/>
</dbReference>
<keyword evidence="4" id="KW-1185">Reference proteome</keyword>
<sequence>MKTITTLLVVAIAAASGWAHADNPAEAHQPLRPVSDCMRPDRINAWYVVDTRTAIVSNGPNYYLIKLQSECPRLGMGQSLRFKANESNQAAGMGAICGETGETVHSLPHQPPCAIQSVSKIDKDQFKRLEKKAIHHGSGADQPTVPPPHP</sequence>
<proteinExistence type="predicted"/>
<gene>
    <name evidence="3" type="ORF">ISS97_03745</name>
</gene>
<comment type="caution">
    <text evidence="3">The sequence shown here is derived from an EMBL/GenBank/DDBJ whole genome shotgun (WGS) entry which is preliminary data.</text>
</comment>
<evidence type="ECO:0000313" key="3">
    <source>
        <dbReference type="EMBL" id="MFK2916367.1"/>
    </source>
</evidence>
<dbReference type="RefSeq" id="WP_379986371.1">
    <property type="nucleotide sequence ID" value="NZ_JADIKD010000007.1"/>
</dbReference>
<feature type="signal peptide" evidence="2">
    <location>
        <begin position="1"/>
        <end position="21"/>
    </location>
</feature>
<dbReference type="EMBL" id="JADIKD010000007">
    <property type="protein sequence ID" value="MFK2916367.1"/>
    <property type="molecule type" value="Genomic_DNA"/>
</dbReference>
<evidence type="ECO:0000313" key="4">
    <source>
        <dbReference type="Proteomes" id="UP001620408"/>
    </source>
</evidence>
<reference evidence="3 4" key="1">
    <citation type="submission" date="2020-10" db="EMBL/GenBank/DDBJ databases">
        <title>Phylogeny of dyella-like bacteria.</title>
        <authorList>
            <person name="Fu J."/>
        </authorList>
    </citation>
    <scope>NUCLEOTIDE SEQUENCE [LARGE SCALE GENOMIC DNA]</scope>
    <source>
        <strain evidence="3 4">BB4</strain>
    </source>
</reference>
<evidence type="ECO:0000256" key="2">
    <source>
        <dbReference type="SAM" id="SignalP"/>
    </source>
</evidence>